<reference evidence="1" key="1">
    <citation type="submission" date="2019-02" db="EMBL/GenBank/DDBJ databases">
        <authorList>
            <person name="Gruber-Vodicka R. H."/>
            <person name="Seah K. B. B."/>
        </authorList>
    </citation>
    <scope>NUCLEOTIDE SEQUENCE</scope>
    <source>
        <strain evidence="1">BECK_BY7</strain>
    </source>
</reference>
<accession>A0A450W7X5</accession>
<protein>
    <submittedName>
        <fullName evidence="1">Uncharacterized protein</fullName>
    </submittedName>
</protein>
<name>A0A450W7X5_9GAMM</name>
<gene>
    <name evidence="1" type="ORF">BECKLFY1418C_GA0070996_100280</name>
</gene>
<organism evidence="1">
    <name type="scientific">Candidatus Kentrum sp. LFY</name>
    <dbReference type="NCBI Taxonomy" id="2126342"/>
    <lineage>
        <taxon>Bacteria</taxon>
        <taxon>Pseudomonadati</taxon>
        <taxon>Pseudomonadota</taxon>
        <taxon>Gammaproteobacteria</taxon>
        <taxon>Candidatus Kentrum</taxon>
    </lineage>
</organism>
<dbReference type="EMBL" id="CAADFN010000002">
    <property type="protein sequence ID" value="VFK13152.1"/>
    <property type="molecule type" value="Genomic_DNA"/>
</dbReference>
<dbReference type="AlphaFoldDB" id="A0A450W7X5"/>
<evidence type="ECO:0000313" key="1">
    <source>
        <dbReference type="EMBL" id="VFK13152.1"/>
    </source>
</evidence>
<sequence>MCNGPQLSDRFRGSIFQFRIILRFRSLYSMALFDTNQLPKAIGGERFCAFWPDYWQELKFELKIFLCSKDQKYAELRKKLSNRADRSEKTIVAIIAAEVAMELGVAAGALVPFVAMCLVVAVRIGWEAFCNSQNWDMPLKKWEQSG</sequence>
<proteinExistence type="predicted"/>